<sequence>MRRDQPIRPEETRRRRWFSRTAGSAVHSEGGRPGFGLAFSRSRPVAVGKASTGGLNNLPDPDVLSFHILNSVTRLRLSQPDSRPHLPESALIADSTFLQVSTMDQLVRASGFNQDEIAGQCQRFLDLHRYLVDPEKAFHDFFDVVGLKTIEEHLDHLETLCRKLKQDTDDFSVLWCELLTRDATFKNIQLIWETESDRSLEENISQLAFLQQYPRLSQNFHATHEQRIQALQSSNSLEAEALFVSKGSTFDQESTAAQWQRFLNLHLELVNPEESFKDFLDIVGLKTLKEHLDHLESLCDTSTHVSRTKFGRLWSGLLNRTMKFRTLQSGLGTRSDQSLQAHISQLAFLQQHPRISQDFETTHQQRVEALDSSTSQEAEACFARRPNSETLQAEIVAEGYDRTYSNAERIVIPTLKILQDFAAAWLPAKYVAPYTALIAPSLNGKTRLLKELSRHICVVYICIRPDKSTGYPPRSEWAYRILIDVERKSLEKQYELLLLAILNVVATFFEKQKSQMATSDRMESWINHSFPKNHRSGDPPFWLDVQKQMESLTMLSEKESAGRLKGALSRMKKSTSFLGPTDLNLLLAIDEASQLLHSRESPDDWTFFRILRRTLAKIPSASGVFAILADTTSQISNFTPPGNLDPSHRPGKPGLALFDPIYQVATFDILVSAPPTTWQQLQSAFRLLRYGSPFFGVYVDVASEKQGAEGIVQDLIHFALEKLLGLTDRSIDPSSLTNSQAIALLGSTIQPQLYGASHLNVRLVASHAAQCLFIDPSRQFLISEYPSQIAFSSAANQYLAIDEARLIRCIEILTFTRQQGHVGPGDIGELVSRVVLLRAMQETMRKNQPKPGEEPHPEKVVMPFGHPVRLVDFLKTLTGLNRSQLKLGSITTTNKKKLLDDGQLFWNHFVCIEHTPNSEDFLSQLHRGAAVQCKPNQRGFDQLFPIYLLPKGQERLDKKNITFCGIQVKNKMQTENLAVDSDKWTPDFAKIDCNEKNPYLVLFFSLRDSKTDLIPIPVNPESKIDLGRRASQAFYSLSSFKFLSEGLKKALTELINTHPSVSLLHSKSLPDTKAYAKTVSPLVSSTQNQKRKR</sequence>
<dbReference type="STRING" id="418459.E3JW11"/>
<dbReference type="KEGG" id="pgr:PGTG_02677"/>
<dbReference type="AlphaFoldDB" id="E3JW11"/>
<dbReference type="GeneID" id="10533966"/>
<organism evidence="1 2">
    <name type="scientific">Puccinia graminis f. sp. tritici (strain CRL 75-36-700-3 / race SCCL)</name>
    <name type="common">Black stem rust fungus</name>
    <dbReference type="NCBI Taxonomy" id="418459"/>
    <lineage>
        <taxon>Eukaryota</taxon>
        <taxon>Fungi</taxon>
        <taxon>Dikarya</taxon>
        <taxon>Basidiomycota</taxon>
        <taxon>Pucciniomycotina</taxon>
        <taxon>Pucciniomycetes</taxon>
        <taxon>Pucciniales</taxon>
        <taxon>Pucciniaceae</taxon>
        <taxon>Puccinia</taxon>
    </lineage>
</organism>
<dbReference type="PANTHER" id="PTHR33266">
    <property type="entry name" value="CHROMOSOME 15, WHOLE GENOME SHOTGUN SEQUENCE"/>
    <property type="match status" value="1"/>
</dbReference>
<dbReference type="EMBL" id="DS178265">
    <property type="protein sequence ID" value="EFP76236.2"/>
    <property type="molecule type" value="Genomic_DNA"/>
</dbReference>
<dbReference type="PANTHER" id="PTHR33266:SF1">
    <property type="entry name" value="F-BOX DOMAIN-CONTAINING PROTEIN"/>
    <property type="match status" value="1"/>
</dbReference>
<dbReference type="eggNOG" id="ENOG502S6K1">
    <property type="taxonomic scope" value="Eukaryota"/>
</dbReference>
<evidence type="ECO:0000313" key="1">
    <source>
        <dbReference type="EMBL" id="EFP76236.2"/>
    </source>
</evidence>
<evidence type="ECO:0000313" key="2">
    <source>
        <dbReference type="Proteomes" id="UP000008783"/>
    </source>
</evidence>
<protein>
    <submittedName>
        <fullName evidence="1">Uncharacterized protein</fullName>
    </submittedName>
</protein>
<dbReference type="InParanoid" id="E3JW11"/>
<name>E3JW11_PUCGT</name>
<dbReference type="OrthoDB" id="107110at2759"/>
<proteinExistence type="predicted"/>
<accession>E3JW11</accession>
<dbReference type="VEuPathDB" id="FungiDB:PGTG_02677"/>
<reference evidence="2" key="2">
    <citation type="journal article" date="2011" name="Proc. Natl. Acad. Sci. U.S.A.">
        <title>Obligate biotrophy features unraveled by the genomic analysis of rust fungi.</title>
        <authorList>
            <person name="Duplessis S."/>
            <person name="Cuomo C.A."/>
            <person name="Lin Y.-C."/>
            <person name="Aerts A."/>
            <person name="Tisserant E."/>
            <person name="Veneault-Fourrey C."/>
            <person name="Joly D.L."/>
            <person name="Hacquard S."/>
            <person name="Amselem J."/>
            <person name="Cantarel B.L."/>
            <person name="Chiu R."/>
            <person name="Coutinho P.M."/>
            <person name="Feau N."/>
            <person name="Field M."/>
            <person name="Frey P."/>
            <person name="Gelhaye E."/>
            <person name="Goldberg J."/>
            <person name="Grabherr M.G."/>
            <person name="Kodira C.D."/>
            <person name="Kohler A."/>
            <person name="Kuees U."/>
            <person name="Lindquist E.A."/>
            <person name="Lucas S.M."/>
            <person name="Mago R."/>
            <person name="Mauceli E."/>
            <person name="Morin E."/>
            <person name="Murat C."/>
            <person name="Pangilinan J.L."/>
            <person name="Park R."/>
            <person name="Pearson M."/>
            <person name="Quesneville H."/>
            <person name="Rouhier N."/>
            <person name="Sakthikumar S."/>
            <person name="Salamov A.A."/>
            <person name="Schmutz J."/>
            <person name="Selles B."/>
            <person name="Shapiro H."/>
            <person name="Tanguay P."/>
            <person name="Tuskan G.A."/>
            <person name="Henrissat B."/>
            <person name="Van de Peer Y."/>
            <person name="Rouze P."/>
            <person name="Ellis J.G."/>
            <person name="Dodds P.N."/>
            <person name="Schein J.E."/>
            <person name="Zhong S."/>
            <person name="Hamelin R.C."/>
            <person name="Grigoriev I.V."/>
            <person name="Szabo L.J."/>
            <person name="Martin F."/>
        </authorList>
    </citation>
    <scope>NUCLEOTIDE SEQUENCE [LARGE SCALE GENOMIC DNA]</scope>
    <source>
        <strain evidence="2">CRL 75-36-700-3 / race SCCL</strain>
    </source>
</reference>
<keyword evidence="2" id="KW-1185">Reference proteome</keyword>
<gene>
    <name evidence="1" type="ORF">PGTG_02677</name>
</gene>
<dbReference type="RefSeq" id="XP_003320655.2">
    <property type="nucleotide sequence ID" value="XM_003320607.2"/>
</dbReference>
<reference key="1">
    <citation type="submission" date="2007-01" db="EMBL/GenBank/DDBJ databases">
        <title>The Genome Sequence of Puccinia graminis f. sp. tritici Strain CRL 75-36-700-3.</title>
        <authorList>
            <consortium name="The Broad Institute Genome Sequencing Platform"/>
            <person name="Birren B."/>
            <person name="Lander E."/>
            <person name="Galagan J."/>
            <person name="Nusbaum C."/>
            <person name="Devon K."/>
            <person name="Cuomo C."/>
            <person name="Jaffe D."/>
            <person name="Butler J."/>
            <person name="Alvarez P."/>
            <person name="Gnerre S."/>
            <person name="Grabherr M."/>
            <person name="Mauceli E."/>
            <person name="Brockman W."/>
            <person name="Young S."/>
            <person name="LaButti K."/>
            <person name="Sykes S."/>
            <person name="DeCaprio D."/>
            <person name="Crawford M."/>
            <person name="Koehrsen M."/>
            <person name="Engels R."/>
            <person name="Montgomery P."/>
            <person name="Pearson M."/>
            <person name="Howarth C."/>
            <person name="Larson L."/>
            <person name="White J."/>
            <person name="Zeng Q."/>
            <person name="Kodira C."/>
            <person name="Yandava C."/>
            <person name="Alvarado L."/>
            <person name="O'Leary S."/>
            <person name="Szabo L."/>
            <person name="Dean R."/>
            <person name="Schein J."/>
        </authorList>
    </citation>
    <scope>NUCLEOTIDE SEQUENCE</scope>
    <source>
        <strain>CRL 75-36-700-3</strain>
    </source>
</reference>
<dbReference type="HOGENOM" id="CLU_008138_1_0_1"/>
<dbReference type="Proteomes" id="UP000008783">
    <property type="component" value="Unassembled WGS sequence"/>
</dbReference>